<evidence type="ECO:0000256" key="4">
    <source>
        <dbReference type="ARBA" id="ARBA00022475"/>
    </source>
</evidence>
<proteinExistence type="inferred from homology"/>
<dbReference type="FunFam" id="1.20.81.30:FF:000001">
    <property type="entry name" value="Type II secretion system protein F"/>
    <property type="match status" value="2"/>
</dbReference>
<evidence type="ECO:0000256" key="10">
    <source>
        <dbReference type="SAM" id="Phobius"/>
    </source>
</evidence>
<feature type="transmembrane region" description="Helical" evidence="10">
    <location>
        <begin position="371"/>
        <end position="391"/>
    </location>
</feature>
<dbReference type="Pfam" id="PF00482">
    <property type="entry name" value="T2SSF"/>
    <property type="match status" value="2"/>
</dbReference>
<keyword evidence="7 10" id="KW-1133">Transmembrane helix</keyword>
<dbReference type="GeneID" id="74948972"/>
<accession>A0A2X2H9V2</accession>
<dbReference type="InterPro" id="IPR018076">
    <property type="entry name" value="T2SS_GspF_dom"/>
</dbReference>
<dbReference type="GO" id="GO:0005886">
    <property type="term" value="C:plasma membrane"/>
    <property type="evidence" value="ECO:0007669"/>
    <property type="project" value="UniProtKB-SubCell"/>
</dbReference>
<evidence type="ECO:0000256" key="5">
    <source>
        <dbReference type="ARBA" id="ARBA00022519"/>
    </source>
</evidence>
<dbReference type="GO" id="GO:0015628">
    <property type="term" value="P:protein secretion by the type II secretion system"/>
    <property type="evidence" value="ECO:0007669"/>
    <property type="project" value="TreeGrafter"/>
</dbReference>
<evidence type="ECO:0000256" key="2">
    <source>
        <dbReference type="ARBA" id="ARBA00005745"/>
    </source>
</evidence>
<feature type="domain" description="Type II secretion system protein GspF" evidence="11">
    <location>
        <begin position="269"/>
        <end position="390"/>
    </location>
</feature>
<dbReference type="Proteomes" id="UP000255529">
    <property type="component" value="Unassembled WGS sequence"/>
</dbReference>
<evidence type="ECO:0000256" key="3">
    <source>
        <dbReference type="ARBA" id="ARBA00022448"/>
    </source>
</evidence>
<evidence type="ECO:0000259" key="11">
    <source>
        <dbReference type="Pfam" id="PF00482"/>
    </source>
</evidence>
<sequence length="399" mass="44480">MKALRLFLWQAIDPQGQLRQGELMCSEKNLVNHWLIEQGLQPCQINSGKRIAPSQWRGEPLIQFTRQLATLLQAGLPLVSGLQLLAAEHPSAAWRCLLRDISEQVRQGQPFSEVIAGQHAIFPLIYRQLIAIGELTGHLDQCCLQLAQQQEAQQKLQKKVVKALRYPLFICAVALLVSILMLVMVLPEFAGVYQSFNAPLPWFTQGLLNLSTWLIHGGPWLVTGMGCTIFAYFRRLHPQSHWRRREQAALLRLPLIAQLIKGGCLSQIFRILAMTQQAGLTLVEGLNAAALSVDNLFYRQAMEKVQHQIAQGQTFHSALGEQALFPPLCQQLVRVGEESGSLDTLLGKLALWHEQQTFELADTLAQTLEPILMLVVGGIVGTLVIAMYLPIFQLGNVLG</sequence>
<evidence type="ECO:0000256" key="7">
    <source>
        <dbReference type="ARBA" id="ARBA00022989"/>
    </source>
</evidence>
<evidence type="ECO:0000256" key="9">
    <source>
        <dbReference type="RuleBase" id="RU003923"/>
    </source>
</evidence>
<evidence type="ECO:0000313" key="13">
    <source>
        <dbReference type="Proteomes" id="UP000255529"/>
    </source>
</evidence>
<dbReference type="InterPro" id="IPR003004">
    <property type="entry name" value="GspF/PilC"/>
</dbReference>
<comment type="subcellular location">
    <subcellularLocation>
        <location evidence="1 9">Cell inner membrane</location>
        <topology evidence="1 9">Multi-pass membrane protein</topology>
    </subcellularLocation>
</comment>
<dbReference type="EMBL" id="UGYN01000002">
    <property type="protein sequence ID" value="SUI54260.1"/>
    <property type="molecule type" value="Genomic_DNA"/>
</dbReference>
<dbReference type="PRINTS" id="PR00812">
    <property type="entry name" value="BCTERIALGSPF"/>
</dbReference>
<dbReference type="PANTHER" id="PTHR30012">
    <property type="entry name" value="GENERAL SECRETION PATHWAY PROTEIN"/>
    <property type="match status" value="1"/>
</dbReference>
<name>A0A2X2H9V2_9GAMM</name>
<evidence type="ECO:0000256" key="8">
    <source>
        <dbReference type="ARBA" id="ARBA00023136"/>
    </source>
</evidence>
<feature type="domain" description="Type II secretion system protein GspF" evidence="11">
    <location>
        <begin position="64"/>
        <end position="187"/>
    </location>
</feature>
<keyword evidence="5" id="KW-0997">Cell inner membrane</keyword>
<dbReference type="InterPro" id="IPR042094">
    <property type="entry name" value="T2SS_GspF_sf"/>
</dbReference>
<reference evidence="12 13" key="1">
    <citation type="submission" date="2018-06" db="EMBL/GenBank/DDBJ databases">
        <authorList>
            <consortium name="Pathogen Informatics"/>
            <person name="Doyle S."/>
        </authorList>
    </citation>
    <scope>NUCLEOTIDE SEQUENCE [LARGE SCALE GENOMIC DNA]</scope>
    <source>
        <strain evidence="12 13">NCTC11544</strain>
    </source>
</reference>
<dbReference type="Gene3D" id="1.20.81.30">
    <property type="entry name" value="Type II secretion system (T2SS), domain F"/>
    <property type="match status" value="2"/>
</dbReference>
<gene>
    <name evidence="12" type="primary">epsF</name>
    <name evidence="12" type="ORF">NCTC11544_01562</name>
</gene>
<dbReference type="RefSeq" id="WP_017891612.1">
    <property type="nucleotide sequence ID" value="NZ_CAMKUF010000004.1"/>
</dbReference>
<organism evidence="12 13">
    <name type="scientific">Serratia quinivorans</name>
    <dbReference type="NCBI Taxonomy" id="137545"/>
    <lineage>
        <taxon>Bacteria</taxon>
        <taxon>Pseudomonadati</taxon>
        <taxon>Pseudomonadota</taxon>
        <taxon>Gammaproteobacteria</taxon>
        <taxon>Enterobacterales</taxon>
        <taxon>Yersiniaceae</taxon>
        <taxon>Serratia</taxon>
    </lineage>
</organism>
<protein>
    <submittedName>
        <fullName evidence="12">Cholera toxin secretion protein epsF</fullName>
    </submittedName>
</protein>
<dbReference type="NCBIfam" id="NF007861">
    <property type="entry name" value="PRK10573.1"/>
    <property type="match status" value="1"/>
</dbReference>
<dbReference type="PROSITE" id="PS00874">
    <property type="entry name" value="T2SP_F"/>
    <property type="match status" value="1"/>
</dbReference>
<dbReference type="PANTHER" id="PTHR30012:SF7">
    <property type="entry name" value="PROTEIN TRANSPORT PROTEIN HOFC HOMOLOG"/>
    <property type="match status" value="1"/>
</dbReference>
<feature type="transmembrane region" description="Helical" evidence="10">
    <location>
        <begin position="213"/>
        <end position="233"/>
    </location>
</feature>
<evidence type="ECO:0000256" key="6">
    <source>
        <dbReference type="ARBA" id="ARBA00022692"/>
    </source>
</evidence>
<dbReference type="InterPro" id="IPR001992">
    <property type="entry name" value="T2SS_GspF/T4SS_PilC_CS"/>
</dbReference>
<dbReference type="AlphaFoldDB" id="A0A2X2H9V2"/>
<evidence type="ECO:0000313" key="12">
    <source>
        <dbReference type="EMBL" id="SUI54260.1"/>
    </source>
</evidence>
<keyword evidence="6 9" id="KW-0812">Transmembrane</keyword>
<comment type="similarity">
    <text evidence="2 9">Belongs to the GSP F family.</text>
</comment>
<feature type="transmembrane region" description="Helical" evidence="10">
    <location>
        <begin position="166"/>
        <end position="193"/>
    </location>
</feature>
<evidence type="ECO:0000256" key="1">
    <source>
        <dbReference type="ARBA" id="ARBA00004429"/>
    </source>
</evidence>
<keyword evidence="3 9" id="KW-0813">Transport</keyword>
<keyword evidence="8 10" id="KW-0472">Membrane</keyword>
<keyword evidence="4" id="KW-1003">Cell membrane</keyword>